<evidence type="ECO:0000313" key="4">
    <source>
        <dbReference type="Proteomes" id="UP000220210"/>
    </source>
</evidence>
<dbReference type="RefSeq" id="WP_061662535.1">
    <property type="nucleotide sequence ID" value="NZ_LOMO01000001.1"/>
</dbReference>
<comment type="caution">
    <text evidence="1">The sequence shown here is derived from an EMBL/GenBank/DDBJ whole genome shotgun (WGS) entry which is preliminary data.</text>
</comment>
<organism evidence="1 3">
    <name type="scientific">Bacillus cereus</name>
    <dbReference type="NCBI Taxonomy" id="1396"/>
    <lineage>
        <taxon>Bacteria</taxon>
        <taxon>Bacillati</taxon>
        <taxon>Bacillota</taxon>
        <taxon>Bacilli</taxon>
        <taxon>Bacillales</taxon>
        <taxon>Bacillaceae</taxon>
        <taxon>Bacillus</taxon>
        <taxon>Bacillus cereus group</taxon>
    </lineage>
</organism>
<proteinExistence type="predicted"/>
<name>A0A9X0SPH4_BACCE</name>
<dbReference type="EMBL" id="LOMO01000001">
    <property type="protein sequence ID" value="KXY51197.1"/>
    <property type="molecule type" value="Genomic_DNA"/>
</dbReference>
<reference evidence="2 4" key="2">
    <citation type="submission" date="2017-09" db="EMBL/GenBank/DDBJ databases">
        <title>Large-scale bioinformatics analysis of Bacillus genomes uncovers conserved roles of natural products in bacterial physiology.</title>
        <authorList>
            <consortium name="Agbiome Team Llc"/>
            <person name="Bleich R.M."/>
            <person name="Kirk G.J."/>
            <person name="Santa Maria K.C."/>
            <person name="Allen S.E."/>
            <person name="Farag S."/>
            <person name="Shank E.A."/>
            <person name="Bowers A."/>
        </authorList>
    </citation>
    <scope>NUCLEOTIDE SEQUENCE [LARGE SCALE GENOMIC DNA]</scope>
    <source>
        <strain evidence="2 4">AFS020204</strain>
    </source>
</reference>
<dbReference type="AlphaFoldDB" id="A0A9X0SPH4"/>
<evidence type="ECO:0000313" key="2">
    <source>
        <dbReference type="EMBL" id="PFF46032.1"/>
    </source>
</evidence>
<evidence type="ECO:0000313" key="3">
    <source>
        <dbReference type="Proteomes" id="UP000075476"/>
    </source>
</evidence>
<protein>
    <submittedName>
        <fullName evidence="1">Uncharacterized protein</fullName>
    </submittedName>
</protein>
<gene>
    <name evidence="1" type="ORF">AT268_32400</name>
    <name evidence="2" type="ORF">CN357_21510</name>
</gene>
<sequence length="193" mass="22352">MAMLKQGEKKVITDFKYVLFGYQGRVDCDVIEVYSGVGARFLKEVNGALQEILFIAGNADKVELVQKYGVKEKTFEHYYIRVDSVNIYARLIDEEIKELSLSLGDKVFITNNSDLTLNLMIGFAENHPELPKVLPDIQRDFEYEVIEVINENIVLIQKDEDKRYITHDKVTTIDEIKMNAKLWNERKLEKGVK</sequence>
<accession>A0A9X0SPH4</accession>
<dbReference type="Proteomes" id="UP000075476">
    <property type="component" value="Unassembled WGS sequence"/>
</dbReference>
<reference evidence="1 3" key="1">
    <citation type="submission" date="2015-12" db="EMBL/GenBank/DDBJ databases">
        <title>Bacillus cereus Group isolate.</title>
        <authorList>
            <person name="Kovac J."/>
        </authorList>
    </citation>
    <scope>NUCLEOTIDE SEQUENCE [LARGE SCALE GENOMIC DNA]</scope>
    <source>
        <strain evidence="1 3">FSL K6-0073</strain>
    </source>
</reference>
<dbReference type="Proteomes" id="UP000220210">
    <property type="component" value="Unassembled WGS sequence"/>
</dbReference>
<evidence type="ECO:0000313" key="1">
    <source>
        <dbReference type="EMBL" id="KXY51197.1"/>
    </source>
</evidence>
<dbReference type="EMBL" id="NTSO01000015">
    <property type="protein sequence ID" value="PFF46032.1"/>
    <property type="molecule type" value="Genomic_DNA"/>
</dbReference>